<dbReference type="Proteomes" id="UP000637643">
    <property type="component" value="Unassembled WGS sequence"/>
</dbReference>
<organism evidence="2 3">
    <name type="scientific">Paenibacillus albidus</name>
    <dbReference type="NCBI Taxonomy" id="2041023"/>
    <lineage>
        <taxon>Bacteria</taxon>
        <taxon>Bacillati</taxon>
        <taxon>Bacillota</taxon>
        <taxon>Bacilli</taxon>
        <taxon>Bacillales</taxon>
        <taxon>Paenibacillaceae</taxon>
        <taxon>Paenibacillus</taxon>
    </lineage>
</organism>
<proteinExistence type="predicted"/>
<dbReference type="EMBL" id="BMKR01000067">
    <property type="protein sequence ID" value="GGG14076.1"/>
    <property type="molecule type" value="Genomic_DNA"/>
</dbReference>
<dbReference type="AlphaFoldDB" id="A0A917FYD5"/>
<protein>
    <recommendedName>
        <fullName evidence="1">SLH domain-containing protein</fullName>
    </recommendedName>
</protein>
<evidence type="ECO:0000259" key="1">
    <source>
        <dbReference type="PROSITE" id="PS51272"/>
    </source>
</evidence>
<gene>
    <name evidence="2" type="ORF">GCM10010912_68130</name>
</gene>
<reference evidence="2" key="1">
    <citation type="journal article" date="2014" name="Int. J. Syst. Evol. Microbiol.">
        <title>Complete genome sequence of Corynebacterium casei LMG S-19264T (=DSM 44701T), isolated from a smear-ripened cheese.</title>
        <authorList>
            <consortium name="US DOE Joint Genome Institute (JGI-PGF)"/>
            <person name="Walter F."/>
            <person name="Albersmeier A."/>
            <person name="Kalinowski J."/>
            <person name="Ruckert C."/>
        </authorList>
    </citation>
    <scope>NUCLEOTIDE SEQUENCE</scope>
    <source>
        <strain evidence="2">CGMCC 1.16134</strain>
    </source>
</reference>
<feature type="domain" description="SLH" evidence="1">
    <location>
        <begin position="86"/>
        <end position="145"/>
    </location>
</feature>
<feature type="domain" description="SLH" evidence="1">
    <location>
        <begin position="15"/>
        <end position="78"/>
    </location>
</feature>
<reference evidence="2" key="2">
    <citation type="submission" date="2020-09" db="EMBL/GenBank/DDBJ databases">
        <authorList>
            <person name="Sun Q."/>
            <person name="Zhou Y."/>
        </authorList>
    </citation>
    <scope>NUCLEOTIDE SEQUENCE</scope>
    <source>
        <strain evidence="2">CGMCC 1.16134</strain>
    </source>
</reference>
<dbReference type="InterPro" id="IPR001119">
    <property type="entry name" value="SLH_dom"/>
</dbReference>
<name>A0A917FYD5_9BACL</name>
<dbReference type="RefSeq" id="WP_189032615.1">
    <property type="nucleotide sequence ID" value="NZ_BMKR01000067.1"/>
</dbReference>
<evidence type="ECO:0000313" key="3">
    <source>
        <dbReference type="Proteomes" id="UP000637643"/>
    </source>
</evidence>
<evidence type="ECO:0000313" key="2">
    <source>
        <dbReference type="EMBL" id="GGG14076.1"/>
    </source>
</evidence>
<dbReference type="PROSITE" id="PS51272">
    <property type="entry name" value="SLH"/>
    <property type="match status" value="2"/>
</dbReference>
<accession>A0A917FYD5</accession>
<sequence>MIIIKGLGGMRPGTGKDIFKDVTRDNWYYDAVAIAHEYGIIDGYGDGAFGPMDKISRKQAMTMTARAMKLTGLKVELTENEAEQLLSRFEDAGIASDYTKHSIASCLKAGIITGRDGNVVVPKNNITHTEAAVIVKRLLQQSGLI</sequence>
<keyword evidence="3" id="KW-1185">Reference proteome</keyword>
<dbReference type="Pfam" id="PF00395">
    <property type="entry name" value="SLH"/>
    <property type="match status" value="2"/>
</dbReference>
<comment type="caution">
    <text evidence="2">The sequence shown here is derived from an EMBL/GenBank/DDBJ whole genome shotgun (WGS) entry which is preliminary data.</text>
</comment>